<evidence type="ECO:0000313" key="5">
    <source>
        <dbReference type="Proteomes" id="UP000751190"/>
    </source>
</evidence>
<reference evidence="4" key="1">
    <citation type="submission" date="2021-05" db="EMBL/GenBank/DDBJ databases">
        <title>The genome of the haptophyte Pavlova lutheri (Diacronema luteri, Pavlovales) - a model for lipid biosynthesis in eukaryotic algae.</title>
        <authorList>
            <person name="Hulatt C.J."/>
            <person name="Posewitz M.C."/>
        </authorList>
    </citation>
    <scope>NUCLEOTIDE SEQUENCE</scope>
    <source>
        <strain evidence="4">NIVA-4/92</strain>
    </source>
</reference>
<dbReference type="OMA" id="YGWDQSA"/>
<evidence type="ECO:0000259" key="2">
    <source>
        <dbReference type="PROSITE" id="PS51048"/>
    </source>
</evidence>
<dbReference type="InterPro" id="IPR052289">
    <property type="entry name" value="Calcyclin-binding_UBL-bridge"/>
</dbReference>
<dbReference type="Proteomes" id="UP000751190">
    <property type="component" value="Unassembled WGS sequence"/>
</dbReference>
<protein>
    <recommendedName>
        <fullName evidence="6">Calcyclin-binding protein</fullName>
    </recommendedName>
</protein>
<name>A0A8J5XP83_DIALT</name>
<evidence type="ECO:0000259" key="3">
    <source>
        <dbReference type="PROSITE" id="PS51203"/>
    </source>
</evidence>
<feature type="region of interest" description="Disordered" evidence="1">
    <location>
        <begin position="45"/>
        <end position="77"/>
    </location>
</feature>
<dbReference type="CDD" id="cd06468">
    <property type="entry name" value="p23_CacyBP"/>
    <property type="match status" value="1"/>
</dbReference>
<accession>A0A8J5XP83</accession>
<dbReference type="GO" id="GO:0031625">
    <property type="term" value="F:ubiquitin protein ligase binding"/>
    <property type="evidence" value="ECO:0007669"/>
    <property type="project" value="InterPro"/>
</dbReference>
<dbReference type="InterPro" id="IPR007699">
    <property type="entry name" value="SGS_dom"/>
</dbReference>
<dbReference type="EMBL" id="JAGTXO010000013">
    <property type="protein sequence ID" value="KAG8464179.1"/>
    <property type="molecule type" value="Genomic_DNA"/>
</dbReference>
<evidence type="ECO:0008006" key="6">
    <source>
        <dbReference type="Google" id="ProtNLM"/>
    </source>
</evidence>
<organism evidence="4 5">
    <name type="scientific">Diacronema lutheri</name>
    <name type="common">Unicellular marine alga</name>
    <name type="synonym">Monochrysis lutheri</name>
    <dbReference type="NCBI Taxonomy" id="2081491"/>
    <lineage>
        <taxon>Eukaryota</taxon>
        <taxon>Haptista</taxon>
        <taxon>Haptophyta</taxon>
        <taxon>Pavlovophyceae</taxon>
        <taxon>Pavlovales</taxon>
        <taxon>Pavlovaceae</taxon>
        <taxon>Diacronema</taxon>
    </lineage>
</organism>
<dbReference type="PROSITE" id="PS51203">
    <property type="entry name" value="CS"/>
    <property type="match status" value="1"/>
</dbReference>
<dbReference type="InterPro" id="IPR037893">
    <property type="entry name" value="CS_CacyBP"/>
</dbReference>
<comment type="caution">
    <text evidence="4">The sequence shown here is derived from an EMBL/GenBank/DDBJ whole genome shotgun (WGS) entry which is preliminary data.</text>
</comment>
<dbReference type="GO" id="GO:0005634">
    <property type="term" value="C:nucleus"/>
    <property type="evidence" value="ECO:0007669"/>
    <property type="project" value="TreeGrafter"/>
</dbReference>
<dbReference type="GO" id="GO:0015631">
    <property type="term" value="F:tubulin binding"/>
    <property type="evidence" value="ECO:0007669"/>
    <property type="project" value="InterPro"/>
</dbReference>
<dbReference type="PANTHER" id="PTHR13164">
    <property type="entry name" value="CALICYLIN BINDING PROTEIN"/>
    <property type="match status" value="1"/>
</dbReference>
<dbReference type="OrthoDB" id="164025at2759"/>
<proteinExistence type="predicted"/>
<evidence type="ECO:0000256" key="1">
    <source>
        <dbReference type="SAM" id="MobiDB-lite"/>
    </source>
</evidence>
<dbReference type="InterPro" id="IPR008978">
    <property type="entry name" value="HSP20-like_chaperone"/>
</dbReference>
<evidence type="ECO:0000313" key="4">
    <source>
        <dbReference type="EMBL" id="KAG8464179.1"/>
    </source>
</evidence>
<dbReference type="PANTHER" id="PTHR13164:SF3">
    <property type="entry name" value="CALCYCLIN-BINDING PROTEIN"/>
    <property type="match status" value="1"/>
</dbReference>
<feature type="compositionally biased region" description="Pro residues" evidence="1">
    <location>
        <begin position="51"/>
        <end position="72"/>
    </location>
</feature>
<dbReference type="Gene3D" id="2.60.40.790">
    <property type="match status" value="1"/>
</dbReference>
<feature type="domain" description="CS" evidence="3">
    <location>
        <begin position="85"/>
        <end position="187"/>
    </location>
</feature>
<dbReference type="SUPFAM" id="SSF49764">
    <property type="entry name" value="HSP20-like chaperones"/>
    <property type="match status" value="1"/>
</dbReference>
<sequence length="248" mass="26513">MAESAVDADDIAELETVLAAAKQPLVVGRLLQLLGEWRNEFAQRSAAAAPAAPPAAAQPPPPAPRRPSPPLAPSVTRPGATAAFVPIESFGWDQDAYPSKYVSVYLTSGLDGVGDLPRENVVCKFERDAFDLQVHGLAGRNFRLVKTALEHDIDPSESKCIVKKNRVTLKLRKVEREFGADHWGALTKKRPGAAAAGGAAGGGDKDPAAGIMDLMRDLYEEGDDNMRKTIGEAMLKSRQERAAGADDF</sequence>
<keyword evidence="5" id="KW-1185">Reference proteome</keyword>
<dbReference type="InterPro" id="IPR007052">
    <property type="entry name" value="CS_dom"/>
</dbReference>
<gene>
    <name evidence="4" type="ORF">KFE25_003242</name>
</gene>
<dbReference type="AlphaFoldDB" id="A0A8J5XP83"/>
<dbReference type="PROSITE" id="PS51048">
    <property type="entry name" value="SGS"/>
    <property type="match status" value="1"/>
</dbReference>
<dbReference type="Pfam" id="PF04969">
    <property type="entry name" value="CS"/>
    <property type="match status" value="1"/>
</dbReference>
<dbReference type="GO" id="GO:0044548">
    <property type="term" value="F:S100 protein binding"/>
    <property type="evidence" value="ECO:0007669"/>
    <property type="project" value="InterPro"/>
</dbReference>
<feature type="domain" description="SGS" evidence="2">
    <location>
        <begin position="171"/>
        <end position="248"/>
    </location>
</feature>